<feature type="compositionally biased region" description="Low complexity" evidence="1">
    <location>
        <begin position="214"/>
        <end position="236"/>
    </location>
</feature>
<evidence type="ECO:0000313" key="2">
    <source>
        <dbReference type="EMBL" id="EYU44464.1"/>
    </source>
</evidence>
<feature type="region of interest" description="Disordered" evidence="1">
    <location>
        <begin position="1"/>
        <end position="30"/>
    </location>
</feature>
<proteinExistence type="predicted"/>
<evidence type="ECO:0000313" key="3">
    <source>
        <dbReference type="Proteomes" id="UP000030748"/>
    </source>
</evidence>
<reference evidence="2 3" key="1">
    <citation type="journal article" date="2013" name="Proc. Natl. Acad. Sci. U.S.A.">
        <title>Fine-scale variation in meiotic recombination in Mimulus inferred from population shotgun sequencing.</title>
        <authorList>
            <person name="Hellsten U."/>
            <person name="Wright K.M."/>
            <person name="Jenkins J."/>
            <person name="Shu S."/>
            <person name="Yuan Y."/>
            <person name="Wessler S.R."/>
            <person name="Schmutz J."/>
            <person name="Willis J.H."/>
            <person name="Rokhsar D.S."/>
        </authorList>
    </citation>
    <scope>NUCLEOTIDE SEQUENCE [LARGE SCALE GENOMIC DNA]</scope>
    <source>
        <strain evidence="3">cv. DUN x IM62</strain>
    </source>
</reference>
<gene>
    <name evidence="2" type="ORF">MIMGU_mgv1a010767mg</name>
</gene>
<dbReference type="EMBL" id="KI630214">
    <property type="protein sequence ID" value="EYU44464.1"/>
    <property type="molecule type" value="Genomic_DNA"/>
</dbReference>
<dbReference type="Proteomes" id="UP000030748">
    <property type="component" value="Unassembled WGS sequence"/>
</dbReference>
<dbReference type="AlphaFoldDB" id="A0A022RWQ0"/>
<keyword evidence="3" id="KW-1185">Reference proteome</keyword>
<feature type="region of interest" description="Disordered" evidence="1">
    <location>
        <begin position="121"/>
        <end position="140"/>
    </location>
</feature>
<organism evidence="2 3">
    <name type="scientific">Erythranthe guttata</name>
    <name type="common">Yellow monkey flower</name>
    <name type="synonym">Mimulus guttatus</name>
    <dbReference type="NCBI Taxonomy" id="4155"/>
    <lineage>
        <taxon>Eukaryota</taxon>
        <taxon>Viridiplantae</taxon>
        <taxon>Streptophyta</taxon>
        <taxon>Embryophyta</taxon>
        <taxon>Tracheophyta</taxon>
        <taxon>Spermatophyta</taxon>
        <taxon>Magnoliopsida</taxon>
        <taxon>eudicotyledons</taxon>
        <taxon>Gunneridae</taxon>
        <taxon>Pentapetalae</taxon>
        <taxon>asterids</taxon>
        <taxon>lamiids</taxon>
        <taxon>Lamiales</taxon>
        <taxon>Phrymaceae</taxon>
        <taxon>Erythranthe</taxon>
    </lineage>
</organism>
<dbReference type="PANTHER" id="PTHR33922">
    <property type="entry name" value="OS01G0888066 PROTEIN-RELATED"/>
    <property type="match status" value="1"/>
</dbReference>
<protein>
    <submittedName>
        <fullName evidence="2">Uncharacterized protein</fullName>
    </submittedName>
</protein>
<feature type="region of interest" description="Disordered" evidence="1">
    <location>
        <begin position="212"/>
        <end position="279"/>
    </location>
</feature>
<feature type="region of interest" description="Disordered" evidence="1">
    <location>
        <begin position="146"/>
        <end position="173"/>
    </location>
</feature>
<accession>A0A022RWQ0</accession>
<dbReference type="eggNOG" id="ENOG502QVJC">
    <property type="taxonomic scope" value="Eukaryota"/>
</dbReference>
<sequence length="302" mass="33773">MEEKCSNITAVELRAEEQDEEEEEEEEEALSLSDLPLFHQWRKDQINIEEEESIRSPVMEVKDDFDFCSASKESEMCAADELFFKGRILPFRHSVSSSDTGLLRSGSMDRYYSGGFISSRSSSINSHHSMTSSSSSSAAGCSIPAAVRRPKLPPPRNQFQYSHPSPSPRLHFPNQRTKIAAGRNYAAAKSSPPWNIFRLGLVAAPPDLKSRCPSRNNNFGSRNSNSSSISSGSNSNAKKKKKARRCASEGDVAKALLDLQRRKSNNAEDSTMTTDEHVAKKRLSHHRTFEWLKQLSLEEDEA</sequence>
<name>A0A022RWQ0_ERYGU</name>
<dbReference type="PANTHER" id="PTHR33922:SF2">
    <property type="entry name" value="OS07G0589600 PROTEIN"/>
    <property type="match status" value="1"/>
</dbReference>
<feature type="compositionally biased region" description="Acidic residues" evidence="1">
    <location>
        <begin position="17"/>
        <end position="29"/>
    </location>
</feature>
<evidence type="ECO:0000256" key="1">
    <source>
        <dbReference type="SAM" id="MobiDB-lite"/>
    </source>
</evidence>